<dbReference type="EMBL" id="OU466862">
    <property type="protein sequence ID" value="CAH2071354.1"/>
    <property type="molecule type" value="Genomic_DNA"/>
</dbReference>
<dbReference type="PANTHER" id="PTHR33127">
    <property type="entry name" value="TRANSMEMBRANE PROTEIN"/>
    <property type="match status" value="1"/>
</dbReference>
<name>A0AAU9SVB0_THLAR</name>
<sequence>MLRLNAILEKFRKAEVKNEIANKGFYLPMELLLVILSRLSLKDNVRASSVCKAWHDAAVSVRSNSPWLVYFNTTPTGVSYGFYDPMEKKKTQSMKLPNEPFYTRLFYSKDGWLLLSVYYHKAEPPRLVFFNPFTQAHIILPSIKTSRADFAFSCAPTNESCVVCCISNRTRHRFLIHTWYHGAAEWVTELLHIPLLSRFRGRNDIMFSDGCFWLEDRHGRLRLFDPVARTWDTLSVPKVLPFLMCTTEHKGNIFRVSFFYESNQKRLVLFRLDRSMLVWEKMETFDGLSIFVSNNSSIVTNGLAGDMCNIVHEWNSHLDPYRLFKHSLCTGSLCTDKDDPGLDSSTNGEVLRSAVWIEPPHRS</sequence>
<organism evidence="2 3">
    <name type="scientific">Thlaspi arvense</name>
    <name type="common">Field penny-cress</name>
    <dbReference type="NCBI Taxonomy" id="13288"/>
    <lineage>
        <taxon>Eukaryota</taxon>
        <taxon>Viridiplantae</taxon>
        <taxon>Streptophyta</taxon>
        <taxon>Embryophyta</taxon>
        <taxon>Tracheophyta</taxon>
        <taxon>Spermatophyta</taxon>
        <taxon>Magnoliopsida</taxon>
        <taxon>eudicotyledons</taxon>
        <taxon>Gunneridae</taxon>
        <taxon>Pentapetalae</taxon>
        <taxon>rosids</taxon>
        <taxon>malvids</taxon>
        <taxon>Brassicales</taxon>
        <taxon>Brassicaceae</taxon>
        <taxon>Thlaspideae</taxon>
        <taxon>Thlaspi</taxon>
    </lineage>
</organism>
<dbReference type="InterPro" id="IPR036047">
    <property type="entry name" value="F-box-like_dom_sf"/>
</dbReference>
<accession>A0AAU9SVB0</accession>
<dbReference type="InterPro" id="IPR005174">
    <property type="entry name" value="KIB1-4_b-propeller"/>
</dbReference>
<dbReference type="SMART" id="SM00256">
    <property type="entry name" value="FBOX"/>
    <property type="match status" value="1"/>
</dbReference>
<evidence type="ECO:0000313" key="3">
    <source>
        <dbReference type="Proteomes" id="UP000836841"/>
    </source>
</evidence>
<dbReference type="Proteomes" id="UP000836841">
    <property type="component" value="Chromosome 6"/>
</dbReference>
<keyword evidence="3" id="KW-1185">Reference proteome</keyword>
<protein>
    <recommendedName>
        <fullName evidence="1">F-box domain-containing protein</fullName>
    </recommendedName>
</protein>
<reference evidence="2 3" key="1">
    <citation type="submission" date="2022-03" db="EMBL/GenBank/DDBJ databases">
        <authorList>
            <person name="Nunn A."/>
            <person name="Chopra R."/>
            <person name="Nunn A."/>
            <person name="Contreras Garrido A."/>
        </authorList>
    </citation>
    <scope>NUCLEOTIDE SEQUENCE [LARGE SCALE GENOMIC DNA]</scope>
</reference>
<dbReference type="PANTHER" id="PTHR33127:SF88">
    <property type="entry name" value="F-BOX DOMAIN-CONTAINING PROTEIN"/>
    <property type="match status" value="1"/>
</dbReference>
<dbReference type="Pfam" id="PF12937">
    <property type="entry name" value="F-box-like"/>
    <property type="match status" value="1"/>
</dbReference>
<evidence type="ECO:0000259" key="1">
    <source>
        <dbReference type="SMART" id="SM00256"/>
    </source>
</evidence>
<dbReference type="Gene3D" id="1.20.1280.50">
    <property type="match status" value="1"/>
</dbReference>
<evidence type="ECO:0000313" key="2">
    <source>
        <dbReference type="EMBL" id="CAH2071354.1"/>
    </source>
</evidence>
<gene>
    <name evidence="2" type="ORF">TAV2_LOCUS21111</name>
</gene>
<dbReference type="SUPFAM" id="SSF81383">
    <property type="entry name" value="F-box domain"/>
    <property type="match status" value="1"/>
</dbReference>
<proteinExistence type="predicted"/>
<feature type="domain" description="F-box" evidence="1">
    <location>
        <begin position="27"/>
        <end position="67"/>
    </location>
</feature>
<dbReference type="InterPro" id="IPR001810">
    <property type="entry name" value="F-box_dom"/>
</dbReference>
<dbReference type="Pfam" id="PF03478">
    <property type="entry name" value="Beta-prop_KIB1-4"/>
    <property type="match status" value="1"/>
</dbReference>
<dbReference type="AlphaFoldDB" id="A0AAU9SVB0"/>
<dbReference type="CDD" id="cd09917">
    <property type="entry name" value="F-box_SF"/>
    <property type="match status" value="1"/>
</dbReference>